<reference evidence="1 2" key="1">
    <citation type="submission" date="2020-04" db="EMBL/GenBank/DDBJ databases">
        <title>Perkinsus olseni comparative genomics.</title>
        <authorList>
            <person name="Bogema D.R."/>
        </authorList>
    </citation>
    <scope>NUCLEOTIDE SEQUENCE [LARGE SCALE GENOMIC DNA]</scope>
    <source>
        <strain evidence="1">ATCC PRA-205</strain>
    </source>
</reference>
<organism evidence="1 2">
    <name type="scientific">Perkinsus olseni</name>
    <name type="common">Perkinsus atlanticus</name>
    <dbReference type="NCBI Taxonomy" id="32597"/>
    <lineage>
        <taxon>Eukaryota</taxon>
        <taxon>Sar</taxon>
        <taxon>Alveolata</taxon>
        <taxon>Perkinsozoa</taxon>
        <taxon>Perkinsea</taxon>
        <taxon>Perkinsida</taxon>
        <taxon>Perkinsidae</taxon>
        <taxon>Perkinsus</taxon>
    </lineage>
</organism>
<gene>
    <name evidence="1" type="ORF">FOZ62_020401</name>
</gene>
<protein>
    <submittedName>
        <fullName evidence="1">Uncharacterized protein</fullName>
    </submittedName>
</protein>
<dbReference type="Proteomes" id="UP000574390">
    <property type="component" value="Unassembled WGS sequence"/>
</dbReference>
<dbReference type="AlphaFoldDB" id="A0A7J6SU18"/>
<sequence length="204" mass="22490">MKRSYHLRRSSCLDQMLSLSSHSLPTISILPSKNTQAQTRNVRIQSTPYNVRNVRVQVRNTSHFSAQVSEVDLLPQRTIYPPEERVLDFLGRVVPLMLEELDRASSADGVESPADSFSTGGVPELDYGKESVEVARRFMNSISREAVAGEGGDVKCTCVCWSVNGLILGGGIGQPNQHGWGSGRDTVIDRRSEAIVELIFSIML</sequence>
<dbReference type="EMBL" id="JABANM010012172">
    <property type="protein sequence ID" value="KAF4736464.1"/>
    <property type="molecule type" value="Genomic_DNA"/>
</dbReference>
<evidence type="ECO:0000313" key="1">
    <source>
        <dbReference type="EMBL" id="KAF4736464.1"/>
    </source>
</evidence>
<evidence type="ECO:0000313" key="2">
    <source>
        <dbReference type="Proteomes" id="UP000574390"/>
    </source>
</evidence>
<proteinExistence type="predicted"/>
<comment type="caution">
    <text evidence="1">The sequence shown here is derived from an EMBL/GenBank/DDBJ whole genome shotgun (WGS) entry which is preliminary data.</text>
</comment>
<accession>A0A7J6SU18</accession>
<name>A0A7J6SU18_PEROL</name>